<proteinExistence type="predicted"/>
<reference evidence="1" key="1">
    <citation type="journal article" date="2022" name="Int. J. Syst. Evol. Microbiol.">
        <title>Apilactobacillus apisilvae sp. nov., Nicolia spurrieriana gen. nov. sp. nov., Bombilactobacillus folatiphilus sp. nov. and Bombilactobacillus thymidiniphilus sp. nov., four new lactic acid bacterial isolates from stingless bees Tetragonula carbonaria and Austroplebeia australis.</title>
        <authorList>
            <person name="Oliphant S.A."/>
            <person name="Watson-Haigh N.S."/>
            <person name="Sumby K.M."/>
            <person name="Gardner J."/>
            <person name="Groom S."/>
            <person name="Jiranek V."/>
        </authorList>
    </citation>
    <scope>NUCLEOTIDE SEQUENCE</scope>
    <source>
        <strain evidence="1">SGEP1_A5</strain>
    </source>
</reference>
<name>A0A976X5I7_9LACO</name>
<organism evidence="1 2">
    <name type="scientific">Nicoliella spurrieriana</name>
    <dbReference type="NCBI Taxonomy" id="2925830"/>
    <lineage>
        <taxon>Bacteria</taxon>
        <taxon>Bacillati</taxon>
        <taxon>Bacillota</taxon>
        <taxon>Bacilli</taxon>
        <taxon>Lactobacillales</taxon>
        <taxon>Lactobacillaceae</taxon>
        <taxon>Nicoliella</taxon>
    </lineage>
</organism>
<protein>
    <submittedName>
        <fullName evidence="1">Uncharacterized protein</fullName>
    </submittedName>
</protein>
<evidence type="ECO:0000313" key="1">
    <source>
        <dbReference type="EMBL" id="UQS86627.1"/>
    </source>
</evidence>
<dbReference type="Proteomes" id="UP000831181">
    <property type="component" value="Chromosome"/>
</dbReference>
<sequence>MPLLEPTTLKMLFNGDPKIKRAMGVLKDRWQDIDDDNPFMPNQITPELIGIAKQLLATGMVKARVDFNDYQSVQAFILHNNSYVTAESKQLLLSPFE</sequence>
<keyword evidence="2" id="KW-1185">Reference proteome</keyword>
<dbReference type="AlphaFoldDB" id="A0A976X5I7"/>
<accession>A0A976X5I7</accession>
<dbReference type="EMBL" id="CP093361">
    <property type="protein sequence ID" value="UQS86627.1"/>
    <property type="molecule type" value="Genomic_DNA"/>
</dbReference>
<gene>
    <name evidence="1" type="ORF">MOO44_06990</name>
</gene>
<dbReference type="KEGG" id="lbe:MOO44_06990"/>
<dbReference type="RefSeq" id="WP_260116429.1">
    <property type="nucleotide sequence ID" value="NZ_CP093361.1"/>
</dbReference>
<evidence type="ECO:0000313" key="2">
    <source>
        <dbReference type="Proteomes" id="UP000831181"/>
    </source>
</evidence>